<dbReference type="Pfam" id="PF01817">
    <property type="entry name" value="CM_2"/>
    <property type="match status" value="1"/>
</dbReference>
<protein>
    <submittedName>
        <fullName evidence="3">Chorismate mutase</fullName>
        <ecNumber evidence="3">5.4.99.5</ecNumber>
    </submittedName>
</protein>
<dbReference type="GO" id="GO:0046417">
    <property type="term" value="P:chorismate metabolic process"/>
    <property type="evidence" value="ECO:0007669"/>
    <property type="project" value="InterPro"/>
</dbReference>
<proteinExistence type="predicted"/>
<gene>
    <name evidence="3" type="ORF">G7058_01445</name>
</gene>
<dbReference type="PROSITE" id="PS51168">
    <property type="entry name" value="CHORISMATE_MUT_2"/>
    <property type="match status" value="1"/>
</dbReference>
<dbReference type="Proteomes" id="UP000501830">
    <property type="component" value="Chromosome"/>
</dbReference>
<dbReference type="NCBIfam" id="TIGR01805">
    <property type="entry name" value="CM_mono_grmpos"/>
    <property type="match status" value="1"/>
</dbReference>
<dbReference type="InterPro" id="IPR002701">
    <property type="entry name" value="CM_II_prokaryot"/>
</dbReference>
<dbReference type="SUPFAM" id="SSF48600">
    <property type="entry name" value="Chorismate mutase II"/>
    <property type="match status" value="1"/>
</dbReference>
<keyword evidence="1 3" id="KW-0413">Isomerase</keyword>
<keyword evidence="4" id="KW-1185">Reference proteome</keyword>
<dbReference type="AlphaFoldDB" id="A0A6G7WF40"/>
<evidence type="ECO:0000313" key="4">
    <source>
        <dbReference type="Proteomes" id="UP000501830"/>
    </source>
</evidence>
<dbReference type="GeneID" id="94551921"/>
<evidence type="ECO:0000313" key="3">
    <source>
        <dbReference type="EMBL" id="QIK50827.1"/>
    </source>
</evidence>
<dbReference type="InterPro" id="IPR011279">
    <property type="entry name" value="Chorismate_mutase_GmP"/>
</dbReference>
<dbReference type="EC" id="5.4.99.5" evidence="3"/>
<dbReference type="Gene3D" id="1.20.59.10">
    <property type="entry name" value="Chorismate mutase"/>
    <property type="match status" value="1"/>
</dbReference>
<dbReference type="InterPro" id="IPR051331">
    <property type="entry name" value="Chorismate_mutase-related"/>
</dbReference>
<dbReference type="InterPro" id="IPR036979">
    <property type="entry name" value="CM_dom_sf"/>
</dbReference>
<evidence type="ECO:0000256" key="1">
    <source>
        <dbReference type="ARBA" id="ARBA00023235"/>
    </source>
</evidence>
<dbReference type="PANTHER" id="PTHR38041:SF1">
    <property type="entry name" value="CHORISMATE MUTASE"/>
    <property type="match status" value="1"/>
</dbReference>
<accession>A0A6G7WF40</accession>
<dbReference type="SMART" id="SM00830">
    <property type="entry name" value="CM_2"/>
    <property type="match status" value="1"/>
</dbReference>
<evidence type="ECO:0000259" key="2">
    <source>
        <dbReference type="PROSITE" id="PS51168"/>
    </source>
</evidence>
<feature type="domain" description="Chorismate mutase" evidence="2">
    <location>
        <begin position="1"/>
        <end position="87"/>
    </location>
</feature>
<dbReference type="RefSeq" id="WP_166061865.1">
    <property type="nucleotide sequence ID" value="NZ_CP049889.1"/>
</dbReference>
<dbReference type="InterPro" id="IPR036263">
    <property type="entry name" value="Chorismate_II_sf"/>
</dbReference>
<sequence>MTDLEQYRQEIDAIDQELTRLVEQRFEVAKKVAAYKRAHALPVLDSSREDAVIQRNQERLVRSEYETEIATFYTGLMAISRSIQEKM</sequence>
<dbReference type="EMBL" id="CP049889">
    <property type="protein sequence ID" value="QIK50827.1"/>
    <property type="molecule type" value="Genomic_DNA"/>
</dbReference>
<dbReference type="PANTHER" id="PTHR38041">
    <property type="entry name" value="CHORISMATE MUTASE"/>
    <property type="match status" value="1"/>
</dbReference>
<name>A0A6G7WF40_9LACT</name>
<dbReference type="KEGG" id="jpo:G7058_01445"/>
<dbReference type="GO" id="GO:0009697">
    <property type="term" value="P:salicylic acid biosynthetic process"/>
    <property type="evidence" value="ECO:0007669"/>
    <property type="project" value="TreeGrafter"/>
</dbReference>
<organism evidence="3 4">
    <name type="scientific">Jeotgalibaca porci</name>
    <dbReference type="NCBI Taxonomy" id="1868793"/>
    <lineage>
        <taxon>Bacteria</taxon>
        <taxon>Bacillati</taxon>
        <taxon>Bacillota</taxon>
        <taxon>Bacilli</taxon>
        <taxon>Lactobacillales</taxon>
        <taxon>Carnobacteriaceae</taxon>
        <taxon>Jeotgalibaca</taxon>
    </lineage>
</organism>
<reference evidence="3 4" key="1">
    <citation type="journal article" date="2017" name="Int. J. Syst. Evol. Microbiol.">
        <title>Jeotgalibaca porci sp. nov. and Jeotgalibaca arthritidis sp. nov., isolated from pigs, and emended description of the genus Jeotgalibaca.</title>
        <authorList>
            <person name="Zamora L."/>
            <person name="Perez-Sancho M."/>
            <person name="Dominguez L."/>
            <person name="Fernandez-Garayzabal J.F."/>
            <person name="Vela A.I."/>
        </authorList>
    </citation>
    <scope>NUCLEOTIDE SEQUENCE [LARGE SCALE GENOMIC DNA]</scope>
    <source>
        <strain evidence="3 4">CCUG 69148</strain>
    </source>
</reference>
<dbReference type="GO" id="GO:0004106">
    <property type="term" value="F:chorismate mutase activity"/>
    <property type="evidence" value="ECO:0007669"/>
    <property type="project" value="UniProtKB-EC"/>
</dbReference>